<sequence>MMYCLQRELFYKSMSFSFFTRKLRQVSKNLAVMNRKKTNKNKSVPSPSPLFSEPRPDGKVPYFIDPRDPKAREAAAKLIADQAIEESDGRRAAGGTVFNPDMPDEMRVTLERLAQSSNIIVPGFSKVKGHEEEYEKMQEVLRKKDEEKKENGDGSNTKFINSKLQQCPPADKIGENYNNGVFYGKYQGIGDLVPNFAMFPDDFEGRAESKFYILNDLDRSREPPTEDFLCLTNILRYFPDKKLYLRTLSPICNGIIDKRVVAEEVLEMLPLVLRQQKSRISYTDPRLFLLHEMHQPKPYRKYHIYSTMGMEELQLILEEFDVNKNLITLIDDKSFEQGQRRMHEDGETEIPFVNYSGEKSMLISQAIRHVFHSLVYGIHWEKDECVKHENCLEQFRKMVLFVMREYAEFDENYLISKDIVDGHIQKLKSHCAFVLQKNLPERQLLVHLKETDRCQFLHSKLFLKIFSSFGLPGTIPLDESTQSYKVRFLMSLGFMKIFFKSFKEEKIQSILINAMMNKVAMFEWEEMNEYMRNEMKTFQDNGQKDSNVSEVVPENNPEQEINSAIRASSSTTRSGYSTARLC</sequence>
<evidence type="ECO:0000313" key="3">
    <source>
        <dbReference type="Proteomes" id="UP000008281"/>
    </source>
</evidence>
<accession>E3LX40</accession>
<feature type="region of interest" description="Disordered" evidence="1">
    <location>
        <begin position="35"/>
        <end position="61"/>
    </location>
</feature>
<dbReference type="InParanoid" id="E3LX40"/>
<proteinExistence type="predicted"/>
<dbReference type="HOGENOM" id="CLU_468716_0_0_1"/>
<keyword evidence="3" id="KW-1185">Reference proteome</keyword>
<feature type="compositionally biased region" description="Basic and acidic residues" evidence="1">
    <location>
        <begin position="142"/>
        <end position="152"/>
    </location>
</feature>
<organism evidence="3">
    <name type="scientific">Caenorhabditis remanei</name>
    <name type="common">Caenorhabditis vulgaris</name>
    <dbReference type="NCBI Taxonomy" id="31234"/>
    <lineage>
        <taxon>Eukaryota</taxon>
        <taxon>Metazoa</taxon>
        <taxon>Ecdysozoa</taxon>
        <taxon>Nematoda</taxon>
        <taxon>Chromadorea</taxon>
        <taxon>Rhabditida</taxon>
        <taxon>Rhabditina</taxon>
        <taxon>Rhabditomorpha</taxon>
        <taxon>Rhabditoidea</taxon>
        <taxon>Rhabditidae</taxon>
        <taxon>Peloderinae</taxon>
        <taxon>Caenorhabditis</taxon>
    </lineage>
</organism>
<dbReference type="Proteomes" id="UP000008281">
    <property type="component" value="Unassembled WGS sequence"/>
</dbReference>
<name>E3LX40_CAERE</name>
<dbReference type="EMBL" id="DS268417">
    <property type="protein sequence ID" value="EFO83732.1"/>
    <property type="molecule type" value="Genomic_DNA"/>
</dbReference>
<gene>
    <name evidence="2" type="ORF">CRE_02998</name>
</gene>
<dbReference type="AlphaFoldDB" id="E3LX40"/>
<dbReference type="STRING" id="31234.E3LX40"/>
<reference evidence="2" key="1">
    <citation type="submission" date="2007-07" db="EMBL/GenBank/DDBJ databases">
        <title>PCAP assembly of the Caenorhabditis remanei genome.</title>
        <authorList>
            <consortium name="The Caenorhabditis remanei Sequencing Consortium"/>
            <person name="Wilson R.K."/>
        </authorList>
    </citation>
    <scope>NUCLEOTIDE SEQUENCE [LARGE SCALE GENOMIC DNA]</scope>
    <source>
        <strain evidence="2">PB4641</strain>
    </source>
</reference>
<feature type="region of interest" description="Disordered" evidence="1">
    <location>
        <begin position="142"/>
        <end position="161"/>
    </location>
</feature>
<evidence type="ECO:0000256" key="1">
    <source>
        <dbReference type="SAM" id="MobiDB-lite"/>
    </source>
</evidence>
<protein>
    <submittedName>
        <fullName evidence="2">Uncharacterized protein</fullName>
    </submittedName>
</protein>
<dbReference type="OrthoDB" id="5911610at2759"/>
<dbReference type="eggNOG" id="KOG0800">
    <property type="taxonomic scope" value="Eukaryota"/>
</dbReference>
<feature type="compositionally biased region" description="Low complexity" evidence="1">
    <location>
        <begin position="561"/>
        <end position="574"/>
    </location>
</feature>
<evidence type="ECO:0000313" key="2">
    <source>
        <dbReference type="EMBL" id="EFO83732.1"/>
    </source>
</evidence>
<feature type="region of interest" description="Disordered" evidence="1">
    <location>
        <begin position="541"/>
        <end position="582"/>
    </location>
</feature>